<dbReference type="PANTHER" id="PTHR10199">
    <property type="entry name" value="THROMBOSPONDIN"/>
    <property type="match status" value="1"/>
</dbReference>
<dbReference type="SUPFAM" id="SSF103647">
    <property type="entry name" value="TSP type-3 repeat"/>
    <property type="match status" value="2"/>
</dbReference>
<name>A0A419F6V1_9BACT</name>
<dbReference type="Proteomes" id="UP000285961">
    <property type="component" value="Unassembled WGS sequence"/>
</dbReference>
<dbReference type="InterPro" id="IPR001258">
    <property type="entry name" value="NHL_repeat"/>
</dbReference>
<dbReference type="PANTHER" id="PTHR10199:SF100">
    <property type="entry name" value="THROMBOSPONDIN, ISOFORM A"/>
    <property type="match status" value="1"/>
</dbReference>
<organism evidence="6 7">
    <name type="scientific">Candidatus Abyssobacteria bacterium SURF_17</name>
    <dbReference type="NCBI Taxonomy" id="2093361"/>
    <lineage>
        <taxon>Bacteria</taxon>
        <taxon>Pseudomonadati</taxon>
        <taxon>Candidatus Hydrogenedentota</taxon>
        <taxon>Candidatus Abyssobacteria</taxon>
    </lineage>
</organism>
<dbReference type="EMBL" id="QZKI01000019">
    <property type="protein sequence ID" value="RJP74144.1"/>
    <property type="molecule type" value="Genomic_DNA"/>
</dbReference>
<protein>
    <recommendedName>
        <fullName evidence="5">FIMAH domain-containing protein</fullName>
    </recommendedName>
</protein>
<evidence type="ECO:0000256" key="1">
    <source>
        <dbReference type="ARBA" id="ARBA00022729"/>
    </source>
</evidence>
<accession>A0A419F6V1</accession>
<evidence type="ECO:0000259" key="5">
    <source>
        <dbReference type="Pfam" id="PF22888"/>
    </source>
</evidence>
<dbReference type="AlphaFoldDB" id="A0A419F6V1"/>
<reference evidence="6 7" key="1">
    <citation type="journal article" date="2017" name="ISME J.">
        <title>Energy and carbon metabolisms in a deep terrestrial subsurface fluid microbial community.</title>
        <authorList>
            <person name="Momper L."/>
            <person name="Jungbluth S.P."/>
            <person name="Lee M.D."/>
            <person name="Amend J.P."/>
        </authorList>
    </citation>
    <scope>NUCLEOTIDE SEQUENCE [LARGE SCALE GENOMIC DNA]</scope>
    <source>
        <strain evidence="6">SURF_17</strain>
    </source>
</reference>
<evidence type="ECO:0000256" key="4">
    <source>
        <dbReference type="PROSITE-ProRule" id="PRU00504"/>
    </source>
</evidence>
<keyword evidence="1" id="KW-0732">Signal</keyword>
<evidence type="ECO:0000256" key="2">
    <source>
        <dbReference type="ARBA" id="ARBA00022737"/>
    </source>
</evidence>
<dbReference type="Pfam" id="PF22888">
    <property type="entry name" value="FIMAH"/>
    <property type="match status" value="1"/>
</dbReference>
<gene>
    <name evidence="6" type="ORF">C4532_03075</name>
</gene>
<dbReference type="Pfam" id="PF01436">
    <property type="entry name" value="NHL"/>
    <property type="match status" value="1"/>
</dbReference>
<keyword evidence="2" id="KW-0677">Repeat</keyword>
<dbReference type="Gene3D" id="4.10.1080.10">
    <property type="entry name" value="TSP type-3 repeat"/>
    <property type="match status" value="2"/>
</dbReference>
<feature type="repeat" description="NHL" evidence="4">
    <location>
        <begin position="1"/>
        <end position="43"/>
    </location>
</feature>
<comment type="caution">
    <text evidence="6">The sequence shown here is derived from an EMBL/GenBank/DDBJ whole genome shotgun (WGS) entry which is preliminary data.</text>
</comment>
<evidence type="ECO:0000256" key="3">
    <source>
        <dbReference type="ARBA" id="ARBA00022837"/>
    </source>
</evidence>
<dbReference type="Pfam" id="PF02412">
    <property type="entry name" value="TSP_3"/>
    <property type="match status" value="5"/>
</dbReference>
<proteinExistence type="predicted"/>
<dbReference type="InterPro" id="IPR003367">
    <property type="entry name" value="Thrombospondin_3-like_rpt"/>
</dbReference>
<keyword evidence="3" id="KW-0106">Calcium</keyword>
<feature type="domain" description="FIMAH" evidence="5">
    <location>
        <begin position="259"/>
        <end position="322"/>
    </location>
</feature>
<dbReference type="GO" id="GO:0005509">
    <property type="term" value="F:calcium ion binding"/>
    <property type="evidence" value="ECO:0007669"/>
    <property type="project" value="InterPro"/>
</dbReference>
<evidence type="ECO:0000313" key="6">
    <source>
        <dbReference type="EMBL" id="RJP74144.1"/>
    </source>
</evidence>
<sequence length="330" mass="33939">MNKWGNYGTGDGQFFNPYGIAVHSGSVYVAEVNNCRVQKFAMGDGVGDACDNCPADPNLDQADSDSDGMGDACDICPLDADNDADNDGICGDVDPCPDDASNDADGDTVCGGVDNCPTIANSDQTDSDGDGVGDACDPCPDDADNDADGDGICGDVDNCPGDANTDQADGDVDDIGDVCDNCAETPNADQTDSDEDGLGDACDDCPLDPDNDADGDGVCGNVDACPSEDATGFDADENGCIDNVEGLTTIINTLPDDVLSDETKTSLISKVEAAQRSIDRDKDNAAIGQLNAFINEVNAQTGNKISSEVAAMLIAYAQNIIAQVEQNDIF</sequence>
<dbReference type="InterPro" id="IPR054470">
    <property type="entry name" value="FIMAH_dom"/>
</dbReference>
<dbReference type="InterPro" id="IPR028974">
    <property type="entry name" value="TSP_type-3_rpt"/>
</dbReference>
<dbReference type="GO" id="GO:0007155">
    <property type="term" value="P:cell adhesion"/>
    <property type="evidence" value="ECO:0007669"/>
    <property type="project" value="InterPro"/>
</dbReference>
<evidence type="ECO:0000313" key="7">
    <source>
        <dbReference type="Proteomes" id="UP000285961"/>
    </source>
</evidence>
<dbReference type="PROSITE" id="PS51125">
    <property type="entry name" value="NHL"/>
    <property type="match status" value="1"/>
</dbReference>